<reference evidence="1" key="1">
    <citation type="submission" date="2022-10" db="EMBL/GenBank/DDBJ databases">
        <title>Culturing micro-colonial fungi from biological soil crusts in the Mojave desert and describing Neophaeococcomyces mojavensis, and introducing the new genera and species Taxawa tesnikishii.</title>
        <authorList>
            <person name="Kurbessoian T."/>
            <person name="Stajich J.E."/>
        </authorList>
    </citation>
    <scope>NUCLEOTIDE SEQUENCE</scope>
    <source>
        <strain evidence="1">JES_112</strain>
    </source>
</reference>
<sequence>MSPIDVYAIALAGVLSALILFKAVTSCKHALRHRRLFSIVNILSGNVFSSERWPSCTWSTVVWQLLLISSNSLLIFLRMTDTKSAARDAGKVALLDMAVFYLGPHLSSVADLLGVSLRTMKSIHRNMTLPFVLTVTFHLVVLRPSRPVFTTPLSPQLYGVIASLAVATLLLTCIRPLRRRWYEVFLRNHQILAIVILYMIWAHTSVSVDATTRYALISIVGVFGIACIGQFLRMLATYRLFLHGLPRAQVAVKSNIIRVTVDIPTVLEVHPGQYVNVCVPGVSMLSLLQSHPFVIVSARCRENRTILDLVVEARGGWTSTLYSQIRDRSSADDRPAIDKRSYRCFFSGPHGQRRNINAYGVVVLVASGWGVIGLLPYVQGLVEGYNNFTTKARRIHLIWQLQHSDDGRPIEDLLDEALYEDTILRVSAYYRTGELDANQRSPGRRKWIKGNAEWQRLIGHELDRARGVPTDPVQSLAQEAVATSDWRAFSREHPRVLVLADASDVGAVHADALTMTDQAGHYYPSVYADGHATVHLGDVHYHGILSGRTRKLDDLPDSEDSTERVELKQSDEVGVRLPLRGQQKRSIWKDGFHHGFYLEKVPLINRFVGRNEYIKEMEQVLLPDIMPMRRKVNVIRGMGGMGKTQLAVEFARRNQATYSSIFFIDGSSKDALLQSFMRIFRRIAVNDVDDKKAMLGNSGVTEPTPESIISRALEWFTLEDNDRWLLIYDNVDLEPTDAGGYVLDTFFPAKDCGSVIVTTRLASLHVAAIVKDLGKLMLGNPFRFLPEHAKVAELKLVEQLDGLPLAISQAGRLMESLGVDVLEYLELYADSKRQIIDMLEPESSIDNIDRASIRTTWSTSVSILKHRMANEIDTGPHFCAYRLLHLFAYFDPNDLDYGLLKNGRLVNNSPRWVSKVFASRLSFYRTIKILLDLSLINKTNTSGVYTMHRVIFDWLCTYEAAETDADLLNISVAAVAWACPVTYSSLHWAETQQRLILHANVFGTRLIGCGPLVRPVWYDRLSKADLSLAAELWECDIETLRKMRVYQPIGDAARLLSAGNRSQEAFSLIEDSVACILKQDDVLDISYYALLYEKAAILLDLSSVPEAIEVANQALEGYRQLQNPYWIVCVLDLLAGLEQHVVTSMRMLQEALDTSSAAGLCIFYPPAWLAFNHMDHNLVWHQQGRDPQRRQAHLESIKDIALKRGAELSNVRETLANLAFVYSKLENRQEEAESLYLKLLDWQIRRYGCDALETLSAVQNLSYFYFDAHRILRLSQLHYGPESSAVEIASYFLGESYERVGQLQKAKEQFQRVLNIYEKTKKGGAGSDPFADATQATSLTLESILGALTRVNTMMNKEKSLRSLHLASERYLA</sequence>
<comment type="caution">
    <text evidence="1">The sequence shown here is derived from an EMBL/GenBank/DDBJ whole genome shotgun (WGS) entry which is preliminary data.</text>
</comment>
<dbReference type="EMBL" id="JAPDRQ010000130">
    <property type="protein sequence ID" value="KAJ9654159.1"/>
    <property type="molecule type" value="Genomic_DNA"/>
</dbReference>
<protein>
    <submittedName>
        <fullName evidence="1">Uncharacterized protein</fullName>
    </submittedName>
</protein>
<proteinExistence type="predicted"/>
<evidence type="ECO:0000313" key="1">
    <source>
        <dbReference type="EMBL" id="KAJ9654159.1"/>
    </source>
</evidence>
<organism evidence="1 2">
    <name type="scientific">Neophaeococcomyces mojaviensis</name>
    <dbReference type="NCBI Taxonomy" id="3383035"/>
    <lineage>
        <taxon>Eukaryota</taxon>
        <taxon>Fungi</taxon>
        <taxon>Dikarya</taxon>
        <taxon>Ascomycota</taxon>
        <taxon>Pezizomycotina</taxon>
        <taxon>Eurotiomycetes</taxon>
        <taxon>Chaetothyriomycetidae</taxon>
        <taxon>Chaetothyriales</taxon>
        <taxon>Chaetothyriales incertae sedis</taxon>
        <taxon>Neophaeococcomyces</taxon>
    </lineage>
</organism>
<name>A0ACC3A2D9_9EURO</name>
<gene>
    <name evidence="1" type="ORF">H2198_006778</name>
</gene>
<dbReference type="Proteomes" id="UP001172386">
    <property type="component" value="Unassembled WGS sequence"/>
</dbReference>
<keyword evidence="2" id="KW-1185">Reference proteome</keyword>
<accession>A0ACC3A2D9</accession>
<evidence type="ECO:0000313" key="2">
    <source>
        <dbReference type="Proteomes" id="UP001172386"/>
    </source>
</evidence>